<dbReference type="OrthoDB" id="9814548at2"/>
<dbReference type="EMBL" id="VRTS01000001">
    <property type="protein sequence ID" value="TXK65928.1"/>
    <property type="molecule type" value="Genomic_DNA"/>
</dbReference>
<evidence type="ECO:0000259" key="8">
    <source>
        <dbReference type="PROSITE" id="PS50059"/>
    </source>
</evidence>
<evidence type="ECO:0000313" key="9">
    <source>
        <dbReference type="EMBL" id="TXK65928.1"/>
    </source>
</evidence>
<dbReference type="Pfam" id="PF01346">
    <property type="entry name" value="FKBP_N"/>
    <property type="match status" value="1"/>
</dbReference>
<dbReference type="InterPro" id="IPR046357">
    <property type="entry name" value="PPIase_dom_sf"/>
</dbReference>
<evidence type="ECO:0000313" key="10">
    <source>
        <dbReference type="Proteomes" id="UP000321248"/>
    </source>
</evidence>
<name>A0A5C8KXW3_9GAMM</name>
<protein>
    <recommendedName>
        <fullName evidence="7">Peptidyl-prolyl cis-trans isomerase</fullName>
        <ecNumber evidence="7">5.2.1.8</ecNumber>
    </recommendedName>
</protein>
<dbReference type="InterPro" id="IPR036944">
    <property type="entry name" value="PPIase_FKBP_N_sf"/>
</dbReference>
<gene>
    <name evidence="9" type="ORF">FU658_02340</name>
</gene>
<dbReference type="SUPFAM" id="SSF54534">
    <property type="entry name" value="FKBP-like"/>
    <property type="match status" value="1"/>
</dbReference>
<evidence type="ECO:0000256" key="4">
    <source>
        <dbReference type="ARBA" id="ARBA00023110"/>
    </source>
</evidence>
<dbReference type="EC" id="5.2.1.8" evidence="7"/>
<dbReference type="InterPro" id="IPR001179">
    <property type="entry name" value="PPIase_FKBP_dom"/>
</dbReference>
<evidence type="ECO:0000256" key="7">
    <source>
        <dbReference type="RuleBase" id="RU003915"/>
    </source>
</evidence>
<dbReference type="Gene3D" id="3.10.50.40">
    <property type="match status" value="1"/>
</dbReference>
<evidence type="ECO:0000256" key="3">
    <source>
        <dbReference type="ARBA" id="ARBA00022729"/>
    </source>
</evidence>
<sequence>MLTRYPGRYRPFLPTGGYGMKLRLLAALVATLGVGVASAQDYSSEKNKLSYSIGYEIGRDLAERGIDVDVNSVVRAMQDGYGRRDPAVPPQEMAASLQAMTERMRAQAMAEFERVSSENKARSDSFLAENRGKQGVTVLPSGIQYRVIEQGTGARPAANANVRVHFRASLTTGQDFASTYSSVQQPGQEPQPATVNVSEAFMPGLSEVLPLMATGSRWEVFLPPDQAYGNDPRSPIGPNQVVVFDLKLVAID</sequence>
<reference evidence="9 10" key="1">
    <citation type="submission" date="2019-08" db="EMBL/GenBank/DDBJ databases">
        <authorList>
            <person name="Karlyshev A.V."/>
        </authorList>
    </citation>
    <scope>NUCLEOTIDE SEQUENCE [LARGE SCALE GENOMIC DNA]</scope>
    <source>
        <strain evidence="9 10">Alg18-2.2</strain>
    </source>
</reference>
<dbReference type="PANTHER" id="PTHR43811">
    <property type="entry name" value="FKBP-TYPE PEPTIDYL-PROLYL CIS-TRANS ISOMERASE FKPA"/>
    <property type="match status" value="1"/>
</dbReference>
<dbReference type="Pfam" id="PF00254">
    <property type="entry name" value="FKBP_C"/>
    <property type="match status" value="1"/>
</dbReference>
<keyword evidence="5 6" id="KW-0413">Isomerase</keyword>
<proteinExistence type="inferred from homology"/>
<dbReference type="InterPro" id="IPR000774">
    <property type="entry name" value="PPIase_FKBP_N"/>
</dbReference>
<organism evidence="9 10">
    <name type="scientific">Alkalisalibacterium limincola</name>
    <dbReference type="NCBI Taxonomy" id="2699169"/>
    <lineage>
        <taxon>Bacteria</taxon>
        <taxon>Pseudomonadati</taxon>
        <taxon>Pseudomonadota</taxon>
        <taxon>Gammaproteobacteria</taxon>
        <taxon>Lysobacterales</taxon>
        <taxon>Lysobacteraceae</taxon>
        <taxon>Alkalisalibacterium</taxon>
    </lineage>
</organism>
<keyword evidence="4 6" id="KW-0697">Rotamase</keyword>
<dbReference type="PROSITE" id="PS50059">
    <property type="entry name" value="FKBP_PPIASE"/>
    <property type="match status" value="1"/>
</dbReference>
<dbReference type="Gene3D" id="1.10.287.460">
    <property type="entry name" value="Peptidyl-prolyl cis-trans isomerase, FKBP-type, N-terminal domain"/>
    <property type="match status" value="1"/>
</dbReference>
<comment type="catalytic activity">
    <reaction evidence="1 6 7">
        <text>[protein]-peptidylproline (omega=180) = [protein]-peptidylproline (omega=0)</text>
        <dbReference type="Rhea" id="RHEA:16237"/>
        <dbReference type="Rhea" id="RHEA-COMP:10747"/>
        <dbReference type="Rhea" id="RHEA-COMP:10748"/>
        <dbReference type="ChEBI" id="CHEBI:83833"/>
        <dbReference type="ChEBI" id="CHEBI:83834"/>
        <dbReference type="EC" id="5.2.1.8"/>
    </reaction>
</comment>
<accession>A0A5C8KXW3</accession>
<comment type="caution">
    <text evidence="9">The sequence shown here is derived from an EMBL/GenBank/DDBJ whole genome shotgun (WGS) entry which is preliminary data.</text>
</comment>
<dbReference type="GO" id="GO:0016020">
    <property type="term" value="C:membrane"/>
    <property type="evidence" value="ECO:0007669"/>
    <property type="project" value="InterPro"/>
</dbReference>
<dbReference type="InterPro" id="IPR008104">
    <property type="entry name" value="INFPOTNTIATR"/>
</dbReference>
<feature type="domain" description="PPIase FKBP-type" evidence="8">
    <location>
        <begin position="159"/>
        <end position="252"/>
    </location>
</feature>
<dbReference type="PANTHER" id="PTHR43811:SF23">
    <property type="entry name" value="FKBP-TYPE 22 KDA PEPTIDYL-PROLYL CIS-TRANS ISOMERASE"/>
    <property type="match status" value="1"/>
</dbReference>
<keyword evidence="10" id="KW-1185">Reference proteome</keyword>
<evidence type="ECO:0000256" key="5">
    <source>
        <dbReference type="ARBA" id="ARBA00023235"/>
    </source>
</evidence>
<dbReference type="PRINTS" id="PR01730">
    <property type="entry name" value="INFPOTNTIATR"/>
</dbReference>
<evidence type="ECO:0000256" key="1">
    <source>
        <dbReference type="ARBA" id="ARBA00000971"/>
    </source>
</evidence>
<dbReference type="GO" id="GO:0003755">
    <property type="term" value="F:peptidyl-prolyl cis-trans isomerase activity"/>
    <property type="evidence" value="ECO:0007669"/>
    <property type="project" value="UniProtKB-UniRule"/>
</dbReference>
<dbReference type="AlphaFoldDB" id="A0A5C8KXW3"/>
<dbReference type="Proteomes" id="UP000321248">
    <property type="component" value="Unassembled WGS sequence"/>
</dbReference>
<keyword evidence="3" id="KW-0732">Signal</keyword>
<comment type="similarity">
    <text evidence="2 7">Belongs to the FKBP-type PPIase family.</text>
</comment>
<dbReference type="GO" id="GO:0006457">
    <property type="term" value="P:protein folding"/>
    <property type="evidence" value="ECO:0007669"/>
    <property type="project" value="InterPro"/>
</dbReference>
<evidence type="ECO:0000256" key="6">
    <source>
        <dbReference type="PROSITE-ProRule" id="PRU00277"/>
    </source>
</evidence>
<evidence type="ECO:0000256" key="2">
    <source>
        <dbReference type="ARBA" id="ARBA00006577"/>
    </source>
</evidence>